<sequence length="61" mass="7560">MIREEEEEEAEYCCYLTDRHTYISTTIRRHAVSLEDKNKVIRQFLLFRKKTPHQRLIIMIY</sequence>
<reference evidence="1" key="1">
    <citation type="submission" date="2014-12" db="EMBL/GenBank/DDBJ databases">
        <title>Insight into the proteome of Arion vulgaris.</title>
        <authorList>
            <person name="Aradska J."/>
            <person name="Bulat T."/>
            <person name="Smidak R."/>
            <person name="Sarate P."/>
            <person name="Gangsoo J."/>
            <person name="Sialana F."/>
            <person name="Bilban M."/>
            <person name="Lubec G."/>
        </authorList>
    </citation>
    <scope>NUCLEOTIDE SEQUENCE</scope>
    <source>
        <tissue evidence="1">Skin</tissue>
    </source>
</reference>
<dbReference type="EMBL" id="HACG01032640">
    <property type="protein sequence ID" value="CEK79505.1"/>
    <property type="molecule type" value="Transcribed_RNA"/>
</dbReference>
<proteinExistence type="predicted"/>
<dbReference type="AlphaFoldDB" id="A0A0B7AHY9"/>
<evidence type="ECO:0000313" key="1">
    <source>
        <dbReference type="EMBL" id="CEK79505.1"/>
    </source>
</evidence>
<accession>A0A0B7AHY9</accession>
<name>A0A0B7AHY9_9EUPU</name>
<gene>
    <name evidence="1" type="primary">ORF115800</name>
</gene>
<protein>
    <submittedName>
        <fullName evidence="1">Uncharacterized protein</fullName>
    </submittedName>
</protein>
<organism evidence="1">
    <name type="scientific">Arion vulgaris</name>
    <dbReference type="NCBI Taxonomy" id="1028688"/>
    <lineage>
        <taxon>Eukaryota</taxon>
        <taxon>Metazoa</taxon>
        <taxon>Spiralia</taxon>
        <taxon>Lophotrochozoa</taxon>
        <taxon>Mollusca</taxon>
        <taxon>Gastropoda</taxon>
        <taxon>Heterobranchia</taxon>
        <taxon>Euthyneura</taxon>
        <taxon>Panpulmonata</taxon>
        <taxon>Eupulmonata</taxon>
        <taxon>Stylommatophora</taxon>
        <taxon>Helicina</taxon>
        <taxon>Arionoidea</taxon>
        <taxon>Arionidae</taxon>
        <taxon>Arion</taxon>
    </lineage>
</organism>